<dbReference type="GO" id="GO:0015562">
    <property type="term" value="F:efflux transmembrane transporter activity"/>
    <property type="evidence" value="ECO:0007669"/>
    <property type="project" value="InterPro"/>
</dbReference>
<keyword evidence="2" id="KW-0813">Transport</keyword>
<dbReference type="GO" id="GO:0009279">
    <property type="term" value="C:cell outer membrane"/>
    <property type="evidence" value="ECO:0007669"/>
    <property type="project" value="UniProtKB-SubCell"/>
</dbReference>
<proteinExistence type="predicted"/>
<accession>A0A3B1CFD6</accession>
<dbReference type="PANTHER" id="PTHR30026">
    <property type="entry name" value="OUTER MEMBRANE PROTEIN TOLC"/>
    <property type="match status" value="1"/>
</dbReference>
<keyword evidence="5" id="KW-0472">Membrane</keyword>
<dbReference type="InterPro" id="IPR003423">
    <property type="entry name" value="OMP_efflux"/>
</dbReference>
<feature type="region of interest" description="Disordered" evidence="7">
    <location>
        <begin position="277"/>
        <end position="296"/>
    </location>
</feature>
<evidence type="ECO:0008006" key="9">
    <source>
        <dbReference type="Google" id="ProtNLM"/>
    </source>
</evidence>
<reference evidence="8" key="1">
    <citation type="submission" date="2018-06" db="EMBL/GenBank/DDBJ databases">
        <authorList>
            <person name="Zhirakovskaya E."/>
        </authorList>
    </citation>
    <scope>NUCLEOTIDE SEQUENCE</scope>
</reference>
<dbReference type="GO" id="GO:0015288">
    <property type="term" value="F:porin activity"/>
    <property type="evidence" value="ECO:0007669"/>
    <property type="project" value="TreeGrafter"/>
</dbReference>
<evidence type="ECO:0000256" key="3">
    <source>
        <dbReference type="ARBA" id="ARBA00022452"/>
    </source>
</evidence>
<gene>
    <name evidence="8" type="ORF">MNBD_NITROSPIRAE01-1633</name>
</gene>
<dbReference type="GO" id="GO:1990281">
    <property type="term" value="C:efflux pump complex"/>
    <property type="evidence" value="ECO:0007669"/>
    <property type="project" value="TreeGrafter"/>
</dbReference>
<dbReference type="SUPFAM" id="SSF56954">
    <property type="entry name" value="Outer membrane efflux proteins (OEP)"/>
    <property type="match status" value="1"/>
</dbReference>
<evidence type="ECO:0000256" key="4">
    <source>
        <dbReference type="ARBA" id="ARBA00022692"/>
    </source>
</evidence>
<name>A0A3B1CFD6_9ZZZZ</name>
<evidence type="ECO:0000256" key="6">
    <source>
        <dbReference type="ARBA" id="ARBA00023237"/>
    </source>
</evidence>
<keyword evidence="6" id="KW-0998">Cell outer membrane</keyword>
<evidence type="ECO:0000313" key="8">
    <source>
        <dbReference type="EMBL" id="VAX28919.1"/>
    </source>
</evidence>
<evidence type="ECO:0000256" key="2">
    <source>
        <dbReference type="ARBA" id="ARBA00022448"/>
    </source>
</evidence>
<keyword evidence="3" id="KW-1134">Transmembrane beta strand</keyword>
<evidence type="ECO:0000256" key="1">
    <source>
        <dbReference type="ARBA" id="ARBA00004442"/>
    </source>
</evidence>
<evidence type="ECO:0000256" key="7">
    <source>
        <dbReference type="SAM" id="MobiDB-lite"/>
    </source>
</evidence>
<dbReference type="Pfam" id="PF02321">
    <property type="entry name" value="OEP"/>
    <property type="match status" value="2"/>
</dbReference>
<dbReference type="AlphaFoldDB" id="A0A3B1CFD6"/>
<evidence type="ECO:0000256" key="5">
    <source>
        <dbReference type="ARBA" id="ARBA00023136"/>
    </source>
</evidence>
<protein>
    <recommendedName>
        <fullName evidence="9">TolC family protein</fullName>
    </recommendedName>
</protein>
<sequence length="504" mass="56306">MHKNGTTCFFSLFIYCTLSLTGQGAIQAQPTPAQAFSLAQAVKTALINNIDIQVEREKVRLQTTTFNWEAAQFDPTLSLELHSNRTIRSSRSLIETGPSGTNRIIQESQRFNTGIQQRFRTGGSADLNFRQFRSSASFQSVNPTFNGDLVFSFTQPLLKDFGSEMTEGPLRLANTNIAISQAVFESEISRLIRNVSNAYWDLVFQIENLQVQQQTLESTKQLLISGQTKVDLGLLPPIEILVAKAAVASREEAVFIAKKGVEDTEDELRILLNLPEQNMTSPPPIQPTDRPQEKARNTEASLLLRTALTERPEIAENHLLLQNQRLSTKIAKNRLSPSLDFIGSLGLSGLGKDFPDETEQLTSGSFNQWEAGLILSFPIGNHAARADLQREHIKLKQAMFDQKKRIQEITRETKEGLRRVKTDLQRIKATKRAQLLAKEKLSAGNERFKLGLLSSHDLLEFQDDLADAKGNALKATIDYNKSLANLSHVTGTLGEKYQIETISR</sequence>
<comment type="subcellular location">
    <subcellularLocation>
        <location evidence="1">Cell outer membrane</location>
    </subcellularLocation>
</comment>
<dbReference type="PANTHER" id="PTHR30026:SF23">
    <property type="entry name" value="TO APRF-PUTATIVE OUTER MEMBRANE EFFLUX PROTEIN OR SECRETED ALKALINE PHOSPHATASE-RELATED"/>
    <property type="match status" value="1"/>
</dbReference>
<dbReference type="InterPro" id="IPR051906">
    <property type="entry name" value="TolC-like"/>
</dbReference>
<dbReference type="Gene3D" id="1.20.1600.10">
    <property type="entry name" value="Outer membrane efflux proteins (OEP)"/>
    <property type="match status" value="1"/>
</dbReference>
<organism evidence="8">
    <name type="scientific">hydrothermal vent metagenome</name>
    <dbReference type="NCBI Taxonomy" id="652676"/>
    <lineage>
        <taxon>unclassified sequences</taxon>
        <taxon>metagenomes</taxon>
        <taxon>ecological metagenomes</taxon>
    </lineage>
</organism>
<dbReference type="EMBL" id="UOGF01000044">
    <property type="protein sequence ID" value="VAX28919.1"/>
    <property type="molecule type" value="Genomic_DNA"/>
</dbReference>
<keyword evidence="4" id="KW-0812">Transmembrane</keyword>